<dbReference type="GO" id="GO:0006508">
    <property type="term" value="P:proteolysis"/>
    <property type="evidence" value="ECO:0007669"/>
    <property type="project" value="UniProtKB-KW"/>
</dbReference>
<comment type="similarity">
    <text evidence="1">Belongs to the peptidase M43B family.</text>
</comment>
<sequence>MASAQAAALNAAYNPIGITINHVNTSFTTNDAWAFAEGAAMDELKFALRAGSYADLNLYFHSDLAGGILGTCTLPSRLPPASPRALYASDGCNIAAGTLPGGSIEGYNSGGTAAHETGHWLGLLHVFEGYDCSGEGDLVDDTPAQSESTDGCPVGKDSCPGLEGGDSVHNWMDYSTDACYEGFTAGQVGRVGEMWGLREGL</sequence>
<keyword evidence="3" id="KW-0479">Metal-binding</keyword>
<evidence type="ECO:0000313" key="11">
    <source>
        <dbReference type="Proteomes" id="UP000803884"/>
    </source>
</evidence>
<dbReference type="PANTHER" id="PTHR47466:SF1">
    <property type="entry name" value="METALLOPROTEASE MEP1 (AFU_ORTHOLOGUE AFUA_1G07730)-RELATED"/>
    <property type="match status" value="1"/>
</dbReference>
<dbReference type="Pfam" id="PF05572">
    <property type="entry name" value="Peptidase_M43"/>
    <property type="match status" value="1"/>
</dbReference>
<organism evidence="10 11">
    <name type="scientific">Cladosporium halotolerans</name>
    <dbReference type="NCBI Taxonomy" id="1052096"/>
    <lineage>
        <taxon>Eukaryota</taxon>
        <taxon>Fungi</taxon>
        <taxon>Dikarya</taxon>
        <taxon>Ascomycota</taxon>
        <taxon>Pezizomycotina</taxon>
        <taxon>Dothideomycetes</taxon>
        <taxon>Dothideomycetidae</taxon>
        <taxon>Cladosporiales</taxon>
        <taxon>Cladosporiaceae</taxon>
        <taxon>Cladosporium</taxon>
    </lineage>
</organism>
<name>A0AB34KDE4_9PEZI</name>
<dbReference type="CDD" id="cd04275">
    <property type="entry name" value="ZnMc_pappalysin_like"/>
    <property type="match status" value="1"/>
</dbReference>
<evidence type="ECO:0000256" key="7">
    <source>
        <dbReference type="ARBA" id="ARBA00023049"/>
    </source>
</evidence>
<evidence type="ECO:0000256" key="1">
    <source>
        <dbReference type="ARBA" id="ARBA00008721"/>
    </source>
</evidence>
<evidence type="ECO:0000256" key="8">
    <source>
        <dbReference type="ARBA" id="ARBA00023157"/>
    </source>
</evidence>
<comment type="caution">
    <text evidence="10">The sequence shown here is derived from an EMBL/GenBank/DDBJ whole genome shotgun (WGS) entry which is preliminary data.</text>
</comment>
<dbReference type="SUPFAM" id="SSF55486">
    <property type="entry name" value="Metalloproteases ('zincins'), catalytic domain"/>
    <property type="match status" value="1"/>
</dbReference>
<evidence type="ECO:0000256" key="2">
    <source>
        <dbReference type="ARBA" id="ARBA00022670"/>
    </source>
</evidence>
<keyword evidence="6" id="KW-0862">Zinc</keyword>
<dbReference type="EMBL" id="JAAQHG020000040">
    <property type="protein sequence ID" value="KAL1583005.1"/>
    <property type="molecule type" value="Genomic_DNA"/>
</dbReference>
<dbReference type="GeneID" id="96009939"/>
<reference evidence="10 11" key="1">
    <citation type="journal article" date="2020" name="Microbiol. Resour. Announc.">
        <title>Draft Genome Sequence of a Cladosporium Species Isolated from the Mesophotic Ascidian Didemnum maculosum.</title>
        <authorList>
            <person name="Gioti A."/>
            <person name="Siaperas R."/>
            <person name="Nikolaivits E."/>
            <person name="Le Goff G."/>
            <person name="Ouazzani J."/>
            <person name="Kotoulas G."/>
            <person name="Topakas E."/>
        </authorList>
    </citation>
    <scope>NUCLEOTIDE SEQUENCE [LARGE SCALE GENOMIC DNA]</scope>
    <source>
        <strain evidence="10 11">TM138-S3</strain>
    </source>
</reference>
<dbReference type="AlphaFoldDB" id="A0AB34KDE4"/>
<dbReference type="InterPro" id="IPR008754">
    <property type="entry name" value="Peptidase_M43"/>
</dbReference>
<keyword evidence="5" id="KW-0378">Hydrolase</keyword>
<dbReference type="GO" id="GO:0046872">
    <property type="term" value="F:metal ion binding"/>
    <property type="evidence" value="ECO:0007669"/>
    <property type="project" value="UniProtKB-KW"/>
</dbReference>
<keyword evidence="7" id="KW-0482">Metalloprotease</keyword>
<evidence type="ECO:0000256" key="4">
    <source>
        <dbReference type="ARBA" id="ARBA00022729"/>
    </source>
</evidence>
<dbReference type="Gene3D" id="3.40.390.10">
    <property type="entry name" value="Collagenase (Catalytic Domain)"/>
    <property type="match status" value="1"/>
</dbReference>
<keyword evidence="2" id="KW-0645">Protease</keyword>
<dbReference type="RefSeq" id="XP_069226112.1">
    <property type="nucleotide sequence ID" value="XM_069377101.1"/>
</dbReference>
<protein>
    <recommendedName>
        <fullName evidence="9">Peptidase M43 pregnancy-associated plasma-A domain-containing protein</fullName>
    </recommendedName>
</protein>
<evidence type="ECO:0000256" key="6">
    <source>
        <dbReference type="ARBA" id="ARBA00022833"/>
    </source>
</evidence>
<evidence type="ECO:0000259" key="9">
    <source>
        <dbReference type="Pfam" id="PF05572"/>
    </source>
</evidence>
<dbReference type="PANTHER" id="PTHR47466">
    <property type="match status" value="1"/>
</dbReference>
<evidence type="ECO:0000256" key="3">
    <source>
        <dbReference type="ARBA" id="ARBA00022723"/>
    </source>
</evidence>
<feature type="domain" description="Peptidase M43 pregnancy-associated plasma-A" evidence="9">
    <location>
        <begin position="109"/>
        <end position="192"/>
    </location>
</feature>
<proteinExistence type="inferred from homology"/>
<gene>
    <name evidence="10" type="ORF">WHR41_08497</name>
</gene>
<keyword evidence="4" id="KW-0732">Signal</keyword>
<dbReference type="GO" id="GO:0008237">
    <property type="term" value="F:metallopeptidase activity"/>
    <property type="evidence" value="ECO:0007669"/>
    <property type="project" value="UniProtKB-KW"/>
</dbReference>
<accession>A0AB34KDE4</accession>
<keyword evidence="11" id="KW-1185">Reference proteome</keyword>
<dbReference type="InterPro" id="IPR024079">
    <property type="entry name" value="MetalloPept_cat_dom_sf"/>
</dbReference>
<evidence type="ECO:0000313" key="10">
    <source>
        <dbReference type="EMBL" id="KAL1583005.1"/>
    </source>
</evidence>
<dbReference type="Proteomes" id="UP000803884">
    <property type="component" value="Unassembled WGS sequence"/>
</dbReference>
<keyword evidence="8" id="KW-1015">Disulfide bond</keyword>
<evidence type="ECO:0000256" key="5">
    <source>
        <dbReference type="ARBA" id="ARBA00022801"/>
    </source>
</evidence>